<dbReference type="InterPro" id="IPR050312">
    <property type="entry name" value="IolE/XylAMocC-like"/>
</dbReference>
<keyword evidence="2" id="KW-0413">Isomerase</keyword>
<keyword evidence="3" id="KW-1185">Reference proteome</keyword>
<evidence type="ECO:0000313" key="2">
    <source>
        <dbReference type="EMBL" id="QEF99915.1"/>
    </source>
</evidence>
<name>A0A5B9MJW9_9BACT</name>
<dbReference type="EC" id="5.3.1.-" evidence="2"/>
<dbReference type="GO" id="GO:0016853">
    <property type="term" value="F:isomerase activity"/>
    <property type="evidence" value="ECO:0007669"/>
    <property type="project" value="UniProtKB-KW"/>
</dbReference>
<feature type="domain" description="Xylose isomerase-like TIM barrel" evidence="1">
    <location>
        <begin position="32"/>
        <end position="277"/>
    </location>
</feature>
<dbReference type="PANTHER" id="PTHR12110:SF21">
    <property type="entry name" value="XYLOSE ISOMERASE-LIKE TIM BARREL DOMAIN-CONTAINING PROTEIN"/>
    <property type="match status" value="1"/>
</dbReference>
<gene>
    <name evidence="2" type="ORF">Mal15_39820</name>
</gene>
<dbReference type="AlphaFoldDB" id="A0A5B9MJW9"/>
<dbReference type="SUPFAM" id="SSF51658">
    <property type="entry name" value="Xylose isomerase-like"/>
    <property type="match status" value="1"/>
</dbReference>
<dbReference type="Pfam" id="PF01261">
    <property type="entry name" value="AP_endonuc_2"/>
    <property type="match status" value="1"/>
</dbReference>
<dbReference type="Gene3D" id="3.20.20.150">
    <property type="entry name" value="Divalent-metal-dependent TIM barrel enzymes"/>
    <property type="match status" value="1"/>
</dbReference>
<evidence type="ECO:0000259" key="1">
    <source>
        <dbReference type="Pfam" id="PF01261"/>
    </source>
</evidence>
<dbReference type="PANTHER" id="PTHR12110">
    <property type="entry name" value="HYDROXYPYRUVATE ISOMERASE"/>
    <property type="match status" value="1"/>
</dbReference>
<organism evidence="2 3">
    <name type="scientific">Stieleria maiorica</name>
    <dbReference type="NCBI Taxonomy" id="2795974"/>
    <lineage>
        <taxon>Bacteria</taxon>
        <taxon>Pseudomonadati</taxon>
        <taxon>Planctomycetota</taxon>
        <taxon>Planctomycetia</taxon>
        <taxon>Pirellulales</taxon>
        <taxon>Pirellulaceae</taxon>
        <taxon>Stieleria</taxon>
    </lineage>
</organism>
<dbReference type="InterPro" id="IPR013022">
    <property type="entry name" value="Xyl_isomerase-like_TIM-brl"/>
</dbReference>
<dbReference type="EMBL" id="CP036264">
    <property type="protein sequence ID" value="QEF99915.1"/>
    <property type="molecule type" value="Genomic_DNA"/>
</dbReference>
<reference evidence="2 3" key="1">
    <citation type="submission" date="2019-02" db="EMBL/GenBank/DDBJ databases">
        <title>Planctomycetal bacteria perform biofilm scaping via a novel small molecule.</title>
        <authorList>
            <person name="Jeske O."/>
            <person name="Boedeker C."/>
            <person name="Wiegand S."/>
            <person name="Breitling P."/>
            <person name="Kallscheuer N."/>
            <person name="Jogler M."/>
            <person name="Rohde M."/>
            <person name="Petersen J."/>
            <person name="Medema M.H."/>
            <person name="Surup F."/>
            <person name="Jogler C."/>
        </authorList>
    </citation>
    <scope>NUCLEOTIDE SEQUENCE [LARGE SCALE GENOMIC DNA]</scope>
    <source>
        <strain evidence="2 3">Mal15</strain>
    </source>
</reference>
<dbReference type="InterPro" id="IPR036237">
    <property type="entry name" value="Xyl_isomerase-like_sf"/>
</dbReference>
<sequence length="282" mass="30882">MEKTATRTETLPVKYAICNETFGEMPLDQALQIARQAGYTGWEVAPFMLTDDVTQFTADQRAAYRDAVAVAGLEIIGLHWLLAKTEGFHLTTLDEAVRRKTSDYFCELARLCRDLGGDVMVLGSPQQRNFPPSQTEEQAMDAAADCLRAVVPTLNECGVRIAIEPLGRGEGNFLNTAAAGRDLMNRIDSPQVGLHLDVKAMSDEPTPVPQIIRDNADVMMHFHANDPNLLGPGMGDVDFRPIFEAVKEVGYVGWTSVEVFDYSLGAEAIARQSMANMIAAQS</sequence>
<proteinExistence type="predicted"/>
<dbReference type="KEGG" id="smam:Mal15_39820"/>
<dbReference type="Proteomes" id="UP000321353">
    <property type="component" value="Chromosome"/>
</dbReference>
<evidence type="ECO:0000313" key="3">
    <source>
        <dbReference type="Proteomes" id="UP000321353"/>
    </source>
</evidence>
<protein>
    <submittedName>
        <fullName evidence="2">D-tagatose 3-epimerase</fullName>
        <ecNumber evidence="2">5.3.1.-</ecNumber>
    </submittedName>
</protein>
<accession>A0A5B9MJW9</accession>